<dbReference type="AlphaFoldDB" id="A0A1F5KA24"/>
<feature type="region of interest" description="Disordered" evidence="6">
    <location>
        <begin position="235"/>
        <end position="279"/>
    </location>
</feature>
<accession>A0A1F5KA24</accession>
<dbReference type="InterPro" id="IPR018130">
    <property type="entry name" value="Ribosomal_uS2_CS"/>
</dbReference>
<dbReference type="PROSITE" id="PS00962">
    <property type="entry name" value="RIBOSOMAL_S2_1"/>
    <property type="match status" value="1"/>
</dbReference>
<gene>
    <name evidence="5" type="primary">rpsB</name>
    <name evidence="7" type="ORF">A3F00_04400</name>
</gene>
<dbReference type="CDD" id="cd01425">
    <property type="entry name" value="RPS2"/>
    <property type="match status" value="1"/>
</dbReference>
<dbReference type="PANTHER" id="PTHR12534">
    <property type="entry name" value="30S RIBOSOMAL PROTEIN S2 PROKARYOTIC AND ORGANELLAR"/>
    <property type="match status" value="1"/>
</dbReference>
<dbReference type="PANTHER" id="PTHR12534:SF0">
    <property type="entry name" value="SMALL RIBOSOMAL SUBUNIT PROTEIN US2M"/>
    <property type="match status" value="1"/>
</dbReference>
<evidence type="ECO:0000256" key="4">
    <source>
        <dbReference type="ARBA" id="ARBA00035256"/>
    </source>
</evidence>
<evidence type="ECO:0000256" key="6">
    <source>
        <dbReference type="SAM" id="MobiDB-lite"/>
    </source>
</evidence>
<evidence type="ECO:0000256" key="5">
    <source>
        <dbReference type="HAMAP-Rule" id="MF_00291"/>
    </source>
</evidence>
<dbReference type="Proteomes" id="UP000176527">
    <property type="component" value="Unassembled WGS sequence"/>
</dbReference>
<dbReference type="EMBL" id="MFDE01000038">
    <property type="protein sequence ID" value="OGE37664.1"/>
    <property type="molecule type" value="Genomic_DNA"/>
</dbReference>
<evidence type="ECO:0000256" key="1">
    <source>
        <dbReference type="ARBA" id="ARBA00006242"/>
    </source>
</evidence>
<dbReference type="GO" id="GO:0006412">
    <property type="term" value="P:translation"/>
    <property type="evidence" value="ECO:0007669"/>
    <property type="project" value="UniProtKB-UniRule"/>
</dbReference>
<dbReference type="HAMAP" id="MF_00291_B">
    <property type="entry name" value="Ribosomal_uS2_B"/>
    <property type="match status" value="1"/>
</dbReference>
<evidence type="ECO:0000256" key="2">
    <source>
        <dbReference type="ARBA" id="ARBA00022980"/>
    </source>
</evidence>
<keyword evidence="3 5" id="KW-0687">Ribonucleoprotein</keyword>
<comment type="similarity">
    <text evidence="1 5">Belongs to the universal ribosomal protein uS2 family.</text>
</comment>
<keyword evidence="2 5" id="KW-0689">Ribosomal protein</keyword>
<comment type="caution">
    <text evidence="7">The sequence shown here is derived from an EMBL/GenBank/DDBJ whole genome shotgun (WGS) entry which is preliminary data.</text>
</comment>
<dbReference type="PRINTS" id="PR00395">
    <property type="entry name" value="RIBOSOMALS2"/>
</dbReference>
<evidence type="ECO:0000313" key="8">
    <source>
        <dbReference type="Proteomes" id="UP000176527"/>
    </source>
</evidence>
<dbReference type="Gene3D" id="1.10.287.610">
    <property type="entry name" value="Helix hairpin bin"/>
    <property type="match status" value="1"/>
</dbReference>
<dbReference type="Gene3D" id="3.40.50.10490">
    <property type="entry name" value="Glucose-6-phosphate isomerase like protein, domain 1"/>
    <property type="match status" value="1"/>
</dbReference>
<dbReference type="InterPro" id="IPR001865">
    <property type="entry name" value="Ribosomal_uS2"/>
</dbReference>
<organism evidence="7 8">
    <name type="scientific">Candidatus Daviesbacteria bacterium RIFCSPHIGHO2_12_FULL_37_11</name>
    <dbReference type="NCBI Taxonomy" id="1797777"/>
    <lineage>
        <taxon>Bacteria</taxon>
        <taxon>Candidatus Daviesiibacteriota</taxon>
    </lineage>
</organism>
<dbReference type="InterPro" id="IPR005706">
    <property type="entry name" value="Ribosomal_uS2_bac/mit/plastid"/>
</dbReference>
<proteinExistence type="inferred from homology"/>
<dbReference type="GO" id="GO:0003735">
    <property type="term" value="F:structural constituent of ribosome"/>
    <property type="evidence" value="ECO:0007669"/>
    <property type="project" value="InterPro"/>
</dbReference>
<evidence type="ECO:0000256" key="3">
    <source>
        <dbReference type="ARBA" id="ARBA00023274"/>
    </source>
</evidence>
<evidence type="ECO:0000313" key="7">
    <source>
        <dbReference type="EMBL" id="OGE37664.1"/>
    </source>
</evidence>
<reference evidence="7 8" key="1">
    <citation type="journal article" date="2016" name="Nat. Commun.">
        <title>Thousands of microbial genomes shed light on interconnected biogeochemical processes in an aquifer system.</title>
        <authorList>
            <person name="Anantharaman K."/>
            <person name="Brown C.T."/>
            <person name="Hug L.A."/>
            <person name="Sharon I."/>
            <person name="Castelle C.J."/>
            <person name="Probst A.J."/>
            <person name="Thomas B.C."/>
            <person name="Singh A."/>
            <person name="Wilkins M.J."/>
            <person name="Karaoz U."/>
            <person name="Brodie E.L."/>
            <person name="Williams K.H."/>
            <person name="Hubbard S.S."/>
            <person name="Banfield J.F."/>
        </authorList>
    </citation>
    <scope>NUCLEOTIDE SEQUENCE [LARGE SCALE GENOMIC DNA]</scope>
</reference>
<protein>
    <recommendedName>
        <fullName evidence="4 5">Small ribosomal subunit protein uS2</fullName>
    </recommendedName>
</protein>
<dbReference type="InterPro" id="IPR023591">
    <property type="entry name" value="Ribosomal_uS2_flav_dom_sf"/>
</dbReference>
<dbReference type="NCBIfam" id="TIGR01011">
    <property type="entry name" value="rpsB_bact"/>
    <property type="match status" value="1"/>
</dbReference>
<dbReference type="SUPFAM" id="SSF52313">
    <property type="entry name" value="Ribosomal protein S2"/>
    <property type="match status" value="1"/>
</dbReference>
<sequence>MNIPTLQQLLEAGVHFGHRVSRGNPRMKQYIYGVRDGVHIINLELSEKGLSSALDFVKELGKSGGVLLFVGTKKQAQELIETEAKKIGAPFMTSRWIGGFLTNFEEISKNIKKLKELKEQKEKGTLSKYTKKEQLLIDRRISKLSQDLGGVEDLEKLPGAIFVVDGAREDIALREARRVNISTVAIADTNSDPTLMDFPIPGNDDAIKAIKIIVESIALAYGEGKKEAGKAAEKAEAKRMKDENKKSEELPDEVKEEVAEAEEKIEKDELEKSERKVTS</sequence>
<dbReference type="GO" id="GO:0022627">
    <property type="term" value="C:cytosolic small ribosomal subunit"/>
    <property type="evidence" value="ECO:0007669"/>
    <property type="project" value="TreeGrafter"/>
</dbReference>
<dbReference type="Pfam" id="PF00318">
    <property type="entry name" value="Ribosomal_S2"/>
    <property type="match status" value="1"/>
</dbReference>
<name>A0A1F5KA24_9BACT</name>